<feature type="compositionally biased region" description="Polar residues" evidence="1">
    <location>
        <begin position="74"/>
        <end position="97"/>
    </location>
</feature>
<evidence type="ECO:0000313" key="2">
    <source>
        <dbReference type="EMBL" id="KIW66323.1"/>
    </source>
</evidence>
<accession>A0A0D2FE47</accession>
<feature type="region of interest" description="Disordered" evidence="1">
    <location>
        <begin position="18"/>
        <end position="44"/>
    </location>
</feature>
<protein>
    <submittedName>
        <fullName evidence="2">Uncharacterized protein</fullName>
    </submittedName>
</protein>
<gene>
    <name evidence="2" type="ORF">PV04_05659</name>
</gene>
<dbReference type="EMBL" id="KN846959">
    <property type="protein sequence ID" value="KIW66323.1"/>
    <property type="molecule type" value="Genomic_DNA"/>
</dbReference>
<feature type="region of interest" description="Disordered" evidence="1">
    <location>
        <begin position="74"/>
        <end position="119"/>
    </location>
</feature>
<feature type="compositionally biased region" description="Low complexity" evidence="1">
    <location>
        <begin position="22"/>
        <end position="38"/>
    </location>
</feature>
<dbReference type="Pfam" id="PF10454">
    <property type="entry name" value="DUF2458"/>
    <property type="match status" value="1"/>
</dbReference>
<sequence>MEGSRNPEVQRVLAALNSLSHQQQQTQYQTPQNSPYPSIVQSNQVPFQPNSVNITTPSIPGLGLLPQSNIYDRSMISPSTNRQQSHSPAQTQHQTRMSMHRASAEALRSKTSTPKYDTPDASAITTWPAALKHVTRHLVPNEKVANRIKHLINEQHKHEEEWWAGREAIVERQQGRPGTSQQVSAILKSLGSNVPAASENPSLPDAEQQKANEAELKAYDEKVYKALCAMTADFDRQLREMGVPFYAVKHELVILKDGPEETPGQHKGKIDKGELRELQKRMCQTLEDLFGDGE</sequence>
<organism evidence="2 3">
    <name type="scientific">Phialophora macrospora</name>
    <dbReference type="NCBI Taxonomy" id="1851006"/>
    <lineage>
        <taxon>Eukaryota</taxon>
        <taxon>Fungi</taxon>
        <taxon>Dikarya</taxon>
        <taxon>Ascomycota</taxon>
        <taxon>Pezizomycotina</taxon>
        <taxon>Eurotiomycetes</taxon>
        <taxon>Chaetothyriomycetidae</taxon>
        <taxon>Chaetothyriales</taxon>
        <taxon>Herpotrichiellaceae</taxon>
        <taxon>Phialophora</taxon>
    </lineage>
</organism>
<evidence type="ECO:0000313" key="3">
    <source>
        <dbReference type="Proteomes" id="UP000054266"/>
    </source>
</evidence>
<keyword evidence="3" id="KW-1185">Reference proteome</keyword>
<reference evidence="2 3" key="1">
    <citation type="submission" date="2015-01" db="EMBL/GenBank/DDBJ databases">
        <title>The Genome Sequence of Capronia semiimmersa CBS27337.</title>
        <authorList>
            <consortium name="The Broad Institute Genomics Platform"/>
            <person name="Cuomo C."/>
            <person name="de Hoog S."/>
            <person name="Gorbushina A."/>
            <person name="Stielow B."/>
            <person name="Teixiera M."/>
            <person name="Abouelleil A."/>
            <person name="Chapman S.B."/>
            <person name="Priest M."/>
            <person name="Young S.K."/>
            <person name="Wortman J."/>
            <person name="Nusbaum C."/>
            <person name="Birren B."/>
        </authorList>
    </citation>
    <scope>NUCLEOTIDE SEQUENCE [LARGE SCALE GENOMIC DNA]</scope>
    <source>
        <strain evidence="2 3">CBS 27337</strain>
    </source>
</reference>
<dbReference type="InterPro" id="IPR018858">
    <property type="entry name" value="DUF2458"/>
</dbReference>
<name>A0A0D2FE47_9EURO</name>
<dbReference type="HOGENOM" id="CLU_089396_0_0_1"/>
<evidence type="ECO:0000256" key="1">
    <source>
        <dbReference type="SAM" id="MobiDB-lite"/>
    </source>
</evidence>
<dbReference type="Proteomes" id="UP000054266">
    <property type="component" value="Unassembled WGS sequence"/>
</dbReference>
<proteinExistence type="predicted"/>
<dbReference type="AlphaFoldDB" id="A0A0D2FE47"/>